<dbReference type="EMBL" id="CP028921">
    <property type="protein sequence ID" value="AWB50918.1"/>
    <property type="molecule type" value="Genomic_DNA"/>
</dbReference>
<dbReference type="KEGG" id="geh:HYN69_20275"/>
<evidence type="ECO:0000313" key="2">
    <source>
        <dbReference type="Proteomes" id="UP000244496"/>
    </source>
</evidence>
<dbReference type="Proteomes" id="UP000244496">
    <property type="component" value="Plasmid unnamed3"/>
</dbReference>
<sequence length="184" mass="20702">MLKSAFNHANGHLQNVARASRITRNEEHCKDVTIPYAATIKVKPWTEMEIERYTGSPGYVLRWQLAGFRHHRQPNDDAGGIVRAKAIKRLENLMVGSWKHSANLDSSVKSRNCLVILLQHLEPRHAFDSASAFFNQTGVIPDDVPCFECRCAKMVVQVEDKAAREAAFESFGDVHCAVRFLVAL</sequence>
<proteinExistence type="predicted"/>
<organism evidence="1 2">
    <name type="scientific">Paragemmobacter aquarius</name>
    <dbReference type="NCBI Taxonomy" id="2169400"/>
    <lineage>
        <taxon>Bacteria</taxon>
        <taxon>Pseudomonadati</taxon>
        <taxon>Pseudomonadota</taxon>
        <taxon>Alphaproteobacteria</taxon>
        <taxon>Rhodobacterales</taxon>
        <taxon>Paracoccaceae</taxon>
        <taxon>Paragemmobacter</taxon>
    </lineage>
</organism>
<keyword evidence="2" id="KW-1185">Reference proteome</keyword>
<protein>
    <submittedName>
        <fullName evidence="1">Uncharacterized protein</fullName>
    </submittedName>
</protein>
<keyword evidence="1" id="KW-0614">Plasmid</keyword>
<name>A0A2S0USY4_9RHOB</name>
<dbReference type="AlphaFoldDB" id="A0A2S0USY4"/>
<gene>
    <name evidence="1" type="ORF">HYN69_20275</name>
</gene>
<geneLocation type="plasmid" evidence="1">
    <name>unnamed3</name>
</geneLocation>
<evidence type="ECO:0000313" key="1">
    <source>
        <dbReference type="EMBL" id="AWB50918.1"/>
    </source>
</evidence>
<accession>A0A2S0USY4</accession>
<reference evidence="1 2" key="1">
    <citation type="submission" date="2018-04" db="EMBL/GenBank/DDBJ databases">
        <title>Genome sequencing of Gemmobacter.</title>
        <authorList>
            <person name="Yi H."/>
            <person name="Baek M.-G."/>
        </authorList>
    </citation>
    <scope>NUCLEOTIDE SEQUENCE [LARGE SCALE GENOMIC DNA]</scope>
    <source>
        <strain evidence="1 2">HYN0069</strain>
        <plasmid evidence="2">Plasmid unnamed3</plasmid>
    </source>
</reference>